<feature type="region of interest" description="Disordered" evidence="1">
    <location>
        <begin position="1"/>
        <end position="62"/>
    </location>
</feature>
<sequence>MAPAASKLTSGVDRADAGSKNSAGEGTMPSSSTTKKKGKAPMPREEALKKNRKNWSKGTREDDILRPGMEAFLDARRKGPLAVKQFFADKKNEYFAKVPWRLQLWEPVPLPLPEYDPTAPVKDELLDDEEELEKARVMADIGGFAFESCQPEPGQGEERRRNNIHDDSLSGLKPPKRLLPPHQQLMRDRWDSHIAPVIQTEWYERALPAGLTAQQVETERAKGPPPHLRSNIAIRLMKDPKYKALKQEMKEVAQREHDAEVAAYKTAFEDWTQSGPAAKQRAIDLTPIVMRPILKILLDATGYRWTLVGGGPTPQFNGEIRTASMAVGKNRGADPVAFPVWFKDFTEKWVTPFTQFCETAYTAKDIQAARFPTTAAPVVLNDSGLIRMGDDDNNSASTSRIPSSSGARQSTSASASEDVILDLDDLIDDTVGGEKDENDVGDEEEGDEEEDDEEEEREAERRQREFYTARTRALGNELFGKKFQNELISKGLIPPPKPPRAPRKPREPATGPPRRSSRNAAQQPKQGNLVESSDIEMGNASSATHLVSPLLTEYCQ</sequence>
<feature type="compositionally biased region" description="Basic and acidic residues" evidence="1">
    <location>
        <begin position="156"/>
        <end position="168"/>
    </location>
</feature>
<feature type="region of interest" description="Disordered" evidence="1">
    <location>
        <begin position="147"/>
        <end position="178"/>
    </location>
</feature>
<accession>A0ABQ0KY50</accession>
<proteinExistence type="predicted"/>
<organism evidence="2 3">
    <name type="scientific">Mycena chlorophos</name>
    <name type="common">Agaric fungus</name>
    <name type="synonym">Agaricus chlorophos</name>
    <dbReference type="NCBI Taxonomy" id="658473"/>
    <lineage>
        <taxon>Eukaryota</taxon>
        <taxon>Fungi</taxon>
        <taxon>Dikarya</taxon>
        <taxon>Basidiomycota</taxon>
        <taxon>Agaricomycotina</taxon>
        <taxon>Agaricomycetes</taxon>
        <taxon>Agaricomycetidae</taxon>
        <taxon>Agaricales</taxon>
        <taxon>Marasmiineae</taxon>
        <taxon>Mycenaceae</taxon>
        <taxon>Mycena</taxon>
    </lineage>
</organism>
<feature type="compositionally biased region" description="Polar residues" evidence="1">
    <location>
        <begin position="518"/>
        <end position="531"/>
    </location>
</feature>
<keyword evidence="3" id="KW-1185">Reference proteome</keyword>
<feature type="compositionally biased region" description="Low complexity" evidence="1">
    <location>
        <begin position="403"/>
        <end position="418"/>
    </location>
</feature>
<dbReference type="Proteomes" id="UP000815677">
    <property type="component" value="Unassembled WGS sequence"/>
</dbReference>
<feature type="compositionally biased region" description="Polar residues" evidence="1">
    <location>
        <begin position="19"/>
        <end position="33"/>
    </location>
</feature>
<feature type="region of interest" description="Disordered" evidence="1">
    <location>
        <begin position="386"/>
        <end position="468"/>
    </location>
</feature>
<gene>
    <name evidence="2" type="ORF">MCHLO_01523</name>
</gene>
<feature type="compositionally biased region" description="Acidic residues" evidence="1">
    <location>
        <begin position="436"/>
        <end position="457"/>
    </location>
</feature>
<evidence type="ECO:0000256" key="1">
    <source>
        <dbReference type="SAM" id="MobiDB-lite"/>
    </source>
</evidence>
<dbReference type="EMBL" id="DF839355">
    <property type="protein sequence ID" value="GAT43858.1"/>
    <property type="molecule type" value="Genomic_DNA"/>
</dbReference>
<protein>
    <submittedName>
        <fullName evidence="2">Uncharacterized protein</fullName>
    </submittedName>
</protein>
<evidence type="ECO:0000313" key="2">
    <source>
        <dbReference type="EMBL" id="GAT43858.1"/>
    </source>
</evidence>
<feature type="compositionally biased region" description="Acidic residues" evidence="1">
    <location>
        <begin position="419"/>
        <end position="428"/>
    </location>
</feature>
<name>A0ABQ0KY50_MYCCL</name>
<reference evidence="2" key="1">
    <citation type="submission" date="2014-09" db="EMBL/GenBank/DDBJ databases">
        <title>Genome sequence of the luminous mushroom Mycena chlorophos for searching fungal bioluminescence genes.</title>
        <authorList>
            <person name="Tanaka Y."/>
            <person name="Kasuga D."/>
            <person name="Oba Y."/>
            <person name="Hase S."/>
            <person name="Sato K."/>
            <person name="Oba Y."/>
            <person name="Sakakibara Y."/>
        </authorList>
    </citation>
    <scope>NUCLEOTIDE SEQUENCE</scope>
</reference>
<evidence type="ECO:0000313" key="3">
    <source>
        <dbReference type="Proteomes" id="UP000815677"/>
    </source>
</evidence>
<feature type="compositionally biased region" description="Basic and acidic residues" evidence="1">
    <location>
        <begin position="458"/>
        <end position="467"/>
    </location>
</feature>
<feature type="region of interest" description="Disordered" evidence="1">
    <location>
        <begin position="485"/>
        <end position="556"/>
    </location>
</feature>